<sequence>MTPRPPFPIHLCQPDSKKSCAACCGIYNFMENGRRAVMRRLRRNTDILEQGGRETAQERFASHAQRWRHRDNGGAKRFQTIFNCEFVGFLDAEHRRVGCLLHPALHEGQDWRDCSFYGRELCDGHFCPSYLSLTEDEQAFVVETLDDWYLYGLVITDLDLVKGVYRHLSDRLGQAVPRTWLRRPSVRSALQPFWRWKVTWPYRRDGFDWFGKYLFIGDRYEEMRLPYELLGSRPSPYHPILLALGSVFRSLEELRDAERLIETALERAERAFSEDISPETP</sequence>
<comment type="caution">
    <text evidence="1">The sequence shown here is derived from an EMBL/GenBank/DDBJ whole genome shotgun (WGS) entry which is preliminary data.</text>
</comment>
<protein>
    <submittedName>
        <fullName evidence="1">Uncharacterized protein</fullName>
    </submittedName>
</protein>
<accession>A0A831ZL72</accession>
<reference evidence="1" key="1">
    <citation type="journal article" date="2020" name="mSystems">
        <title>Genome- and Community-Level Interaction Insights into Carbon Utilization and Element Cycling Functions of Hydrothermarchaeota in Hydrothermal Sediment.</title>
        <authorList>
            <person name="Zhou Z."/>
            <person name="Liu Y."/>
            <person name="Xu W."/>
            <person name="Pan J."/>
            <person name="Luo Z.H."/>
            <person name="Li M."/>
        </authorList>
    </citation>
    <scope>NUCLEOTIDE SEQUENCE [LARGE SCALE GENOMIC DNA]</scope>
    <source>
        <strain evidence="1">SpSt-456</strain>
    </source>
</reference>
<gene>
    <name evidence="1" type="ORF">ENS06_10155</name>
</gene>
<name>A0A831ZL72_9BACT</name>
<organism evidence="1">
    <name type="scientific">Desulfacinum infernum</name>
    <dbReference type="NCBI Taxonomy" id="35837"/>
    <lineage>
        <taxon>Bacteria</taxon>
        <taxon>Pseudomonadati</taxon>
        <taxon>Thermodesulfobacteriota</taxon>
        <taxon>Syntrophobacteria</taxon>
        <taxon>Syntrophobacterales</taxon>
        <taxon>Syntrophobacteraceae</taxon>
        <taxon>Desulfacinum</taxon>
    </lineage>
</organism>
<evidence type="ECO:0000313" key="1">
    <source>
        <dbReference type="EMBL" id="HFK97666.1"/>
    </source>
</evidence>
<proteinExistence type="predicted"/>
<dbReference type="AlphaFoldDB" id="A0A831ZL72"/>
<dbReference type="EMBL" id="DSTK01000031">
    <property type="protein sequence ID" value="HFK97666.1"/>
    <property type="molecule type" value="Genomic_DNA"/>
</dbReference>